<evidence type="ECO:0000256" key="8">
    <source>
        <dbReference type="ARBA" id="ARBA00023180"/>
    </source>
</evidence>
<gene>
    <name evidence="11" type="ORF">CHS0354_008289</name>
</gene>
<dbReference type="GO" id="GO:0005886">
    <property type="term" value="C:plasma membrane"/>
    <property type="evidence" value="ECO:0007669"/>
    <property type="project" value="UniProtKB-SubCell"/>
</dbReference>
<keyword evidence="6 9" id="KW-0472">Membrane</keyword>
<evidence type="ECO:0000256" key="6">
    <source>
        <dbReference type="ARBA" id="ARBA00023136"/>
    </source>
</evidence>
<dbReference type="GO" id="GO:0030368">
    <property type="term" value="F:interleukin-17 receptor activity"/>
    <property type="evidence" value="ECO:0007669"/>
    <property type="project" value="InterPro"/>
</dbReference>
<dbReference type="AlphaFoldDB" id="A0AAE0RQY5"/>
<dbReference type="InterPro" id="IPR039465">
    <property type="entry name" value="IL-17_rcpt-like"/>
</dbReference>
<keyword evidence="5 9" id="KW-1133">Transmembrane helix</keyword>
<organism evidence="11 12">
    <name type="scientific">Potamilus streckersoni</name>
    <dbReference type="NCBI Taxonomy" id="2493646"/>
    <lineage>
        <taxon>Eukaryota</taxon>
        <taxon>Metazoa</taxon>
        <taxon>Spiralia</taxon>
        <taxon>Lophotrochozoa</taxon>
        <taxon>Mollusca</taxon>
        <taxon>Bivalvia</taxon>
        <taxon>Autobranchia</taxon>
        <taxon>Heteroconchia</taxon>
        <taxon>Palaeoheterodonta</taxon>
        <taxon>Unionida</taxon>
        <taxon>Unionoidea</taxon>
        <taxon>Unionidae</taxon>
        <taxon>Ambleminae</taxon>
        <taxon>Lampsilini</taxon>
        <taxon>Potamilus</taxon>
    </lineage>
</organism>
<evidence type="ECO:0000256" key="7">
    <source>
        <dbReference type="ARBA" id="ARBA00023170"/>
    </source>
</evidence>
<dbReference type="EMBL" id="JAEAOA010000553">
    <property type="protein sequence ID" value="KAK3577895.1"/>
    <property type="molecule type" value="Genomic_DNA"/>
</dbReference>
<evidence type="ECO:0000313" key="12">
    <source>
        <dbReference type="Proteomes" id="UP001195483"/>
    </source>
</evidence>
<proteinExistence type="predicted"/>
<evidence type="ECO:0000256" key="5">
    <source>
        <dbReference type="ARBA" id="ARBA00022989"/>
    </source>
</evidence>
<evidence type="ECO:0000259" key="10">
    <source>
        <dbReference type="Pfam" id="PF08357"/>
    </source>
</evidence>
<comment type="caution">
    <text evidence="11">The sequence shown here is derived from an EMBL/GenBank/DDBJ whole genome shotgun (WGS) entry which is preliminary data.</text>
</comment>
<dbReference type="PANTHER" id="PTHR15583">
    <property type="entry name" value="INTERLEUKIN-17 RECEPTOR"/>
    <property type="match status" value="1"/>
</dbReference>
<accession>A0AAE0RQY5</accession>
<keyword evidence="3 9" id="KW-0812">Transmembrane</keyword>
<dbReference type="InterPro" id="IPR038683">
    <property type="entry name" value="IL17RA/B_FnIII-like_1_sf"/>
</dbReference>
<dbReference type="PANTHER" id="PTHR15583:SF7">
    <property type="entry name" value="INTERLEUKIN CYTOKINE RECEPTOR-RELATED PROTEIN 2"/>
    <property type="match status" value="1"/>
</dbReference>
<dbReference type="InterPro" id="IPR013568">
    <property type="entry name" value="SEFIR_dom"/>
</dbReference>
<evidence type="ECO:0000313" key="11">
    <source>
        <dbReference type="EMBL" id="KAK3577895.1"/>
    </source>
</evidence>
<reference evidence="11" key="2">
    <citation type="journal article" date="2021" name="Genome Biol. Evol.">
        <title>Developing a high-quality reference genome for a parasitic bivalve with doubly uniparental inheritance (Bivalvia: Unionida).</title>
        <authorList>
            <person name="Smith C.H."/>
        </authorList>
    </citation>
    <scope>NUCLEOTIDE SEQUENCE</scope>
    <source>
        <strain evidence="11">CHS0354</strain>
        <tissue evidence="11">Mantle</tissue>
    </source>
</reference>
<reference evidence="11" key="1">
    <citation type="journal article" date="2021" name="Genome Biol. Evol.">
        <title>A High-Quality Reference Genome for a Parasitic Bivalve with Doubly Uniparental Inheritance (Bivalvia: Unionida).</title>
        <authorList>
            <person name="Smith C.H."/>
        </authorList>
    </citation>
    <scope>NUCLEOTIDE SEQUENCE</scope>
    <source>
        <strain evidence="11">CHS0354</strain>
    </source>
</reference>
<keyword evidence="4" id="KW-0732">Signal</keyword>
<reference evidence="11" key="3">
    <citation type="submission" date="2023-05" db="EMBL/GenBank/DDBJ databases">
        <authorList>
            <person name="Smith C.H."/>
        </authorList>
    </citation>
    <scope>NUCLEOTIDE SEQUENCE</scope>
    <source>
        <strain evidence="11">CHS0354</strain>
        <tissue evidence="11">Mantle</tissue>
    </source>
</reference>
<feature type="domain" description="SEFIR" evidence="10">
    <location>
        <begin position="355"/>
        <end position="487"/>
    </location>
</feature>
<dbReference type="Gene3D" id="2.60.40.2160">
    <property type="entry name" value="Interleukin-17 receptor A/B, fibronectin-III-like domain 1"/>
    <property type="match status" value="1"/>
</dbReference>
<protein>
    <recommendedName>
        <fullName evidence="10">SEFIR domain-containing protein</fullName>
    </recommendedName>
</protein>
<feature type="transmembrane region" description="Helical" evidence="9">
    <location>
        <begin position="302"/>
        <end position="323"/>
    </location>
</feature>
<evidence type="ECO:0000256" key="1">
    <source>
        <dbReference type="ARBA" id="ARBA00004251"/>
    </source>
</evidence>
<evidence type="ECO:0000256" key="3">
    <source>
        <dbReference type="ARBA" id="ARBA00022692"/>
    </source>
</evidence>
<dbReference type="Pfam" id="PF08357">
    <property type="entry name" value="SEFIR"/>
    <property type="match status" value="1"/>
</dbReference>
<comment type="subcellular location">
    <subcellularLocation>
        <location evidence="1">Cell membrane</location>
        <topology evidence="1">Single-pass type I membrane protein</topology>
    </subcellularLocation>
</comment>
<dbReference type="Gene3D" id="3.40.50.11530">
    <property type="match status" value="1"/>
</dbReference>
<evidence type="ECO:0000256" key="9">
    <source>
        <dbReference type="SAM" id="Phobius"/>
    </source>
</evidence>
<keyword evidence="12" id="KW-1185">Reference proteome</keyword>
<evidence type="ECO:0000256" key="4">
    <source>
        <dbReference type="ARBA" id="ARBA00022729"/>
    </source>
</evidence>
<evidence type="ECO:0000256" key="2">
    <source>
        <dbReference type="ARBA" id="ARBA00022475"/>
    </source>
</evidence>
<keyword evidence="2" id="KW-1003">Cell membrane</keyword>
<keyword evidence="7" id="KW-0675">Receptor</keyword>
<dbReference type="Proteomes" id="UP001195483">
    <property type="component" value="Unassembled WGS sequence"/>
</dbReference>
<sequence length="677" mass="76412">MMFYKWQITENYLELFVVSACMTQRVASNYPVLSRLYSSTLDSLDKTSEVSSLSVHPKNGGNQSGISVSWLPPDDGSIRFLRGFEVRLLGKSSCNLNKVWCHIIRVDNDNSSEIDLKTLASTAFETYFDGALGNFIVTVQSLPGLVSTASKLSWIATADLSCEVYHPNITVKTTLTRENATHHLFSFQPEIAEPEINKFCLELFNSSDILLTKRICTKKNFTWFQNLENGQYVAAITPSDPHPENKSSCICYTGPAWNRLCSPCRSVLVAFTISKEDSVNSADTIFPYSANGDAEDSPFKHIGIPVIGSFLAVTLLLIVWTVSWRGYFEKRLRIPIRSGEPVDAHKGQVIKGTLYLIYALDHQKHALAIEALASYLREEYGMNMNTVPISSTALEKIEQKRTKHEQDVFIKEAVDISNYIVIVHSKLAHHLYSSYKYGQYSVEGKPSLVNEYFLNSLKYLFKEDGSVSKRGKYIYHCVMDYTSNDYIIREILSSSPIRLMQDIRLLGKYLTHANKVVSFKLCCNRKKSSAEMTLCTAIQDASDFEKSNPTWFGQNYTLHEIEAQPDSGFVTSSSDGDSCIGILLGSETYRESLASSLDADFYTTHKGNKGWSLSYSKTRPFVLDRYSFIPPDEDVKETTESLLNTEIEMLNTRYFDMLSKLQQSESVDCITLDYQAC</sequence>
<name>A0AAE0RQY5_9BIVA</name>
<keyword evidence="8" id="KW-0325">Glycoprotein</keyword>